<protein>
    <recommendedName>
        <fullName evidence="2">tRNA(Met) cytidine acetate ligase</fullName>
        <ecNumber evidence="2">6.3.4.-</ecNumber>
    </recommendedName>
</protein>
<dbReference type="InterPro" id="IPR008513">
    <property type="entry name" value="tRNA(Met)_cyd_acetate_ligase"/>
</dbReference>
<keyword evidence="2" id="KW-0067">ATP-binding</keyword>
<keyword evidence="2" id="KW-0820">tRNA-binding</keyword>
<evidence type="ECO:0000313" key="4">
    <source>
        <dbReference type="Proteomes" id="UP000243406"/>
    </source>
</evidence>
<gene>
    <name evidence="2" type="primary">tmcAL</name>
    <name evidence="3" type="ORF">SAMN02745120_0561</name>
</gene>
<keyword evidence="2" id="KW-0436">Ligase</keyword>
<feature type="binding site" evidence="2">
    <location>
        <begin position="7"/>
        <end position="20"/>
    </location>
    <ligand>
        <name>ATP</name>
        <dbReference type="ChEBI" id="CHEBI:30616"/>
    </ligand>
</feature>
<dbReference type="GO" id="GO:0006400">
    <property type="term" value="P:tRNA modification"/>
    <property type="evidence" value="ECO:0007669"/>
    <property type="project" value="UniProtKB-UniRule"/>
</dbReference>
<keyword evidence="2" id="KW-0963">Cytoplasm</keyword>
<comment type="function">
    <text evidence="2">Catalyzes the formation of N(4)-acetylcytidine (ac(4)C) at the wobble position of elongator tRNA(Met), using acetate and ATP as substrates. First activates an acetate ion to form acetyladenylate (Ac-AMP) and then transfers the acetyl group to tRNA to form ac(4)C34.</text>
</comment>
<dbReference type="Gene3D" id="3.40.50.620">
    <property type="entry name" value="HUPs"/>
    <property type="match status" value="1"/>
</dbReference>
<keyword evidence="3" id="KW-0808">Transferase</keyword>
<comment type="caution">
    <text evidence="2">Lacks conserved residue(s) required for the propagation of feature annotation.</text>
</comment>
<organism evidence="3 4">
    <name type="scientific">Acetoanaerobium noterae</name>
    <dbReference type="NCBI Taxonomy" id="745369"/>
    <lineage>
        <taxon>Bacteria</taxon>
        <taxon>Bacillati</taxon>
        <taxon>Bacillota</taxon>
        <taxon>Clostridia</taxon>
        <taxon>Peptostreptococcales</taxon>
        <taxon>Filifactoraceae</taxon>
        <taxon>Acetoanaerobium</taxon>
    </lineage>
</organism>
<evidence type="ECO:0000256" key="2">
    <source>
        <dbReference type="HAMAP-Rule" id="MF_01539"/>
    </source>
</evidence>
<dbReference type="GO" id="GO:0005737">
    <property type="term" value="C:cytoplasm"/>
    <property type="evidence" value="ECO:0007669"/>
    <property type="project" value="UniProtKB-SubCell"/>
</dbReference>
<evidence type="ECO:0000256" key="1">
    <source>
        <dbReference type="ARBA" id="ARBA00022694"/>
    </source>
</evidence>
<keyword evidence="2" id="KW-0547">Nucleotide-binding</keyword>
<name>A0A1T4ZYZ2_9FIRM</name>
<dbReference type="GO" id="GO:0016879">
    <property type="term" value="F:ligase activity, forming carbon-nitrogen bonds"/>
    <property type="evidence" value="ECO:0007669"/>
    <property type="project" value="UniProtKB-UniRule"/>
</dbReference>
<keyword evidence="4" id="KW-1185">Reference proteome</keyword>
<dbReference type="EC" id="6.3.4.-" evidence="2"/>
<evidence type="ECO:0000313" key="3">
    <source>
        <dbReference type="EMBL" id="SKB27950.1"/>
    </source>
</evidence>
<reference evidence="4" key="1">
    <citation type="submission" date="2017-02" db="EMBL/GenBank/DDBJ databases">
        <authorList>
            <person name="Varghese N."/>
            <person name="Submissions S."/>
        </authorList>
    </citation>
    <scope>NUCLEOTIDE SEQUENCE [LARGE SCALE GENOMIC DNA]</scope>
    <source>
        <strain evidence="4">ATCC 35199</strain>
    </source>
</reference>
<comment type="catalytic activity">
    <reaction evidence="2">
        <text>cytidine(34) in elongator tRNA(Met) + acetate + ATP = N(4)-acetylcytidine(34) in elongator tRNA(Met) + AMP + diphosphate</text>
        <dbReference type="Rhea" id="RHEA:58144"/>
        <dbReference type="Rhea" id="RHEA-COMP:10693"/>
        <dbReference type="Rhea" id="RHEA-COMP:10694"/>
        <dbReference type="ChEBI" id="CHEBI:30089"/>
        <dbReference type="ChEBI" id="CHEBI:30616"/>
        <dbReference type="ChEBI" id="CHEBI:33019"/>
        <dbReference type="ChEBI" id="CHEBI:74900"/>
        <dbReference type="ChEBI" id="CHEBI:82748"/>
        <dbReference type="ChEBI" id="CHEBI:456215"/>
    </reaction>
</comment>
<comment type="similarity">
    <text evidence="2">Belongs to the TmcAL family.</text>
</comment>
<dbReference type="Pfam" id="PF05636">
    <property type="entry name" value="HIGH_NTase1"/>
    <property type="match status" value="1"/>
</dbReference>
<comment type="subcellular location">
    <subcellularLocation>
        <location evidence="2">Cytoplasm</location>
    </subcellularLocation>
</comment>
<dbReference type="NCBIfam" id="NF010191">
    <property type="entry name" value="PRK13670.1"/>
    <property type="match status" value="1"/>
</dbReference>
<dbReference type="EMBL" id="FUYN01000001">
    <property type="protein sequence ID" value="SKB27950.1"/>
    <property type="molecule type" value="Genomic_DNA"/>
</dbReference>
<keyword evidence="2" id="KW-0694">RNA-binding</keyword>
<dbReference type="HAMAP" id="MF_01539">
    <property type="entry name" value="TmcAL"/>
    <property type="match status" value="1"/>
</dbReference>
<dbReference type="AlphaFoldDB" id="A0A1T4ZYZ2"/>
<feature type="binding site" evidence="2">
    <location>
        <position position="160"/>
    </location>
    <ligand>
        <name>ATP</name>
        <dbReference type="ChEBI" id="CHEBI:30616"/>
    </ligand>
</feature>
<dbReference type="Proteomes" id="UP000243406">
    <property type="component" value="Unassembled WGS sequence"/>
</dbReference>
<dbReference type="InterPro" id="IPR014729">
    <property type="entry name" value="Rossmann-like_a/b/a_fold"/>
</dbReference>
<sequence>MITTAFIVEYNPFHNGHKLHLEKSKQITNATHCIGIMSGNFIQRGGPALFDKWHRAALAVKNGVDLVIELPVLFASQSSEIFAKGSISILNQLNMVDNLVFGSESNDVESLLMASELLANESELLSNSIKENLKLGIPYPKARENALKAISKVDLSTTSNDILGLEYTKQLILQKSSITPHTIKRTGSTYNSLDLVGQICSATAIREQLKTTLDINLQNFVPLPTYAMLEELVKLDKIIHDESFFEFIRYNIICNLDRLSDIFDVNEGLHNKIYKAALTSSTLDELASSIKSKRFTYTRIKRILFNILLEITKSDMNIIINTTSPAPYVRVLAFNQKGTELLNLMKKTSSIPIINKVSAFTPETELQRISFNYDTKATRIYNLINRTSKKAFDLGSNLDQDYYKSPVFIK</sequence>
<dbReference type="RefSeq" id="WP_079588535.1">
    <property type="nucleotide sequence ID" value="NZ_FUYN01000001.1"/>
</dbReference>
<proteinExistence type="inferred from homology"/>
<dbReference type="SUPFAM" id="SSF52374">
    <property type="entry name" value="Nucleotidylyl transferase"/>
    <property type="match status" value="1"/>
</dbReference>
<dbReference type="GO" id="GO:0016740">
    <property type="term" value="F:transferase activity"/>
    <property type="evidence" value="ECO:0007669"/>
    <property type="project" value="UniProtKB-KW"/>
</dbReference>
<feature type="binding site" evidence="2">
    <location>
        <position position="102"/>
    </location>
    <ligand>
        <name>ATP</name>
        <dbReference type="ChEBI" id="CHEBI:30616"/>
    </ligand>
</feature>
<dbReference type="GO" id="GO:0005524">
    <property type="term" value="F:ATP binding"/>
    <property type="evidence" value="ECO:0007669"/>
    <property type="project" value="UniProtKB-KW"/>
</dbReference>
<feature type="binding site" evidence="2">
    <location>
        <position position="185"/>
    </location>
    <ligand>
        <name>ATP</name>
        <dbReference type="ChEBI" id="CHEBI:30616"/>
    </ligand>
</feature>
<dbReference type="OrthoDB" id="9769796at2"/>
<dbReference type="GO" id="GO:0000049">
    <property type="term" value="F:tRNA binding"/>
    <property type="evidence" value="ECO:0007669"/>
    <property type="project" value="UniProtKB-KW"/>
</dbReference>
<accession>A0A1T4ZYZ2</accession>
<keyword evidence="1 2" id="KW-0819">tRNA processing</keyword>
<dbReference type="PANTHER" id="PTHR37825">
    <property type="entry name" value="TRNA(MET) CYTIDINE ACETATE LIGASE"/>
    <property type="match status" value="1"/>
</dbReference>
<dbReference type="PANTHER" id="PTHR37825:SF1">
    <property type="entry name" value="TRNA(MET) CYTIDINE ACETATE LIGASE"/>
    <property type="match status" value="1"/>
</dbReference>